<evidence type="ECO:0000259" key="2">
    <source>
        <dbReference type="PROSITE" id="PS50110"/>
    </source>
</evidence>
<feature type="domain" description="EAL" evidence="5">
    <location>
        <begin position="500"/>
        <end position="760"/>
    </location>
</feature>
<evidence type="ECO:0000259" key="3">
    <source>
        <dbReference type="PROSITE" id="PS50112"/>
    </source>
</evidence>
<dbReference type="SUPFAM" id="SSF52172">
    <property type="entry name" value="CheY-like"/>
    <property type="match status" value="1"/>
</dbReference>
<name>A0A928Z264_9CYAN</name>
<proteinExistence type="predicted"/>
<dbReference type="EMBL" id="JADEXQ010000028">
    <property type="protein sequence ID" value="MBE9030076.1"/>
    <property type="molecule type" value="Genomic_DNA"/>
</dbReference>
<dbReference type="InterPro" id="IPR000700">
    <property type="entry name" value="PAS-assoc_C"/>
</dbReference>
<evidence type="ECO:0000313" key="7">
    <source>
        <dbReference type="EMBL" id="MBE9030076.1"/>
    </source>
</evidence>
<dbReference type="CDD" id="cd01948">
    <property type="entry name" value="EAL"/>
    <property type="match status" value="1"/>
</dbReference>
<dbReference type="PROSITE" id="PS50113">
    <property type="entry name" value="PAC"/>
    <property type="match status" value="1"/>
</dbReference>
<dbReference type="Pfam" id="PF00072">
    <property type="entry name" value="Response_reg"/>
    <property type="match status" value="1"/>
</dbReference>
<dbReference type="SMART" id="SM00267">
    <property type="entry name" value="GGDEF"/>
    <property type="match status" value="1"/>
</dbReference>
<dbReference type="GO" id="GO:0000160">
    <property type="term" value="P:phosphorelay signal transduction system"/>
    <property type="evidence" value="ECO:0007669"/>
    <property type="project" value="InterPro"/>
</dbReference>
<feature type="domain" description="GGDEF" evidence="6">
    <location>
        <begin position="356"/>
        <end position="489"/>
    </location>
</feature>
<dbReference type="NCBIfam" id="TIGR00229">
    <property type="entry name" value="sensory_box"/>
    <property type="match status" value="1"/>
</dbReference>
<dbReference type="InterPro" id="IPR011006">
    <property type="entry name" value="CheY-like_superfamily"/>
</dbReference>
<dbReference type="FunFam" id="3.30.70.270:FF:000001">
    <property type="entry name" value="Diguanylate cyclase domain protein"/>
    <property type="match status" value="1"/>
</dbReference>
<dbReference type="Proteomes" id="UP000625316">
    <property type="component" value="Unassembled WGS sequence"/>
</dbReference>
<dbReference type="PROSITE" id="PS50112">
    <property type="entry name" value="PAS"/>
    <property type="match status" value="1"/>
</dbReference>
<dbReference type="Pfam" id="PF00989">
    <property type="entry name" value="PAS"/>
    <property type="match status" value="1"/>
</dbReference>
<dbReference type="PANTHER" id="PTHR44757">
    <property type="entry name" value="DIGUANYLATE CYCLASE DGCP"/>
    <property type="match status" value="1"/>
</dbReference>
<dbReference type="InterPro" id="IPR052155">
    <property type="entry name" value="Biofilm_reg_signaling"/>
</dbReference>
<dbReference type="SUPFAM" id="SSF141868">
    <property type="entry name" value="EAL domain-like"/>
    <property type="match status" value="1"/>
</dbReference>
<feature type="domain" description="PAC" evidence="4">
    <location>
        <begin position="272"/>
        <end position="324"/>
    </location>
</feature>
<dbReference type="Gene3D" id="3.30.450.20">
    <property type="entry name" value="PAS domain"/>
    <property type="match status" value="1"/>
</dbReference>
<dbReference type="SUPFAM" id="SSF55785">
    <property type="entry name" value="PYP-like sensor domain (PAS domain)"/>
    <property type="match status" value="1"/>
</dbReference>
<dbReference type="RefSeq" id="WP_264324903.1">
    <property type="nucleotide sequence ID" value="NZ_JADEXQ010000028.1"/>
</dbReference>
<dbReference type="PANTHER" id="PTHR44757:SF4">
    <property type="entry name" value="DIGUANYLATE CYCLASE DGCE-RELATED"/>
    <property type="match status" value="1"/>
</dbReference>
<dbReference type="PROSITE" id="PS50887">
    <property type="entry name" value="GGDEF"/>
    <property type="match status" value="1"/>
</dbReference>
<organism evidence="7 8">
    <name type="scientific">Romeriopsis navalis LEGE 11480</name>
    <dbReference type="NCBI Taxonomy" id="2777977"/>
    <lineage>
        <taxon>Bacteria</taxon>
        <taxon>Bacillati</taxon>
        <taxon>Cyanobacteriota</taxon>
        <taxon>Cyanophyceae</taxon>
        <taxon>Leptolyngbyales</taxon>
        <taxon>Leptolyngbyaceae</taxon>
        <taxon>Romeriopsis</taxon>
        <taxon>Romeriopsis navalis</taxon>
    </lineage>
</organism>
<dbReference type="InterPro" id="IPR000014">
    <property type="entry name" value="PAS"/>
</dbReference>
<dbReference type="InterPro" id="IPR001633">
    <property type="entry name" value="EAL_dom"/>
</dbReference>
<dbReference type="Gene3D" id="3.20.20.450">
    <property type="entry name" value="EAL domain"/>
    <property type="match status" value="1"/>
</dbReference>
<evidence type="ECO:0000256" key="1">
    <source>
        <dbReference type="PROSITE-ProRule" id="PRU00169"/>
    </source>
</evidence>
<feature type="modified residue" description="4-aspartylphosphate" evidence="1">
    <location>
        <position position="94"/>
    </location>
</feature>
<dbReference type="PROSITE" id="PS50883">
    <property type="entry name" value="EAL"/>
    <property type="match status" value="1"/>
</dbReference>
<dbReference type="Pfam" id="PF00563">
    <property type="entry name" value="EAL"/>
    <property type="match status" value="1"/>
</dbReference>
<dbReference type="AlphaFoldDB" id="A0A928Z264"/>
<dbReference type="InterPro" id="IPR001789">
    <property type="entry name" value="Sig_transdc_resp-reg_receiver"/>
</dbReference>
<dbReference type="InterPro" id="IPR013767">
    <property type="entry name" value="PAS_fold"/>
</dbReference>
<keyword evidence="1" id="KW-0597">Phosphoprotein</keyword>
<dbReference type="GO" id="GO:0006355">
    <property type="term" value="P:regulation of DNA-templated transcription"/>
    <property type="evidence" value="ECO:0007669"/>
    <property type="project" value="InterPro"/>
</dbReference>
<sequence length="760" mass="85580">MHQLKSPQHQKNLEIANINKSLGVSKKFKRYLRQVDKFQPGETPEILVVDDQPESLALLERILSGHGLNVRVAPTAALGLQSILLKPPTLILLDVSLPDQTGFEFCEQLQADPTTSHIPVIFLSAHDEIRSKAKGFRVGGVDFISKPFETVELLARIQNQLKVQVLWRRLQKRNEHQQNLLNEHRCLKQLLFQEKELAEVTLQSIGDAVVTTDAQGLVSSINPLAAKLLQIDRHEAEGQPIEKLFRLYDERSHTIINNPVMVALESGEVVSFGEESILVNEAGTEFSISDSAAPIRDRSGSIIGAVMVFRDVTEARQMARRLSWQATHDPLTNLFNRSELERQLITVMKQVHRQEHTATLCYLDLDRFKVVNDTCGHKAGDELLRQVTLMIQQQITTQDIFARVGGDEFALILLNRTATEAEALAHVICEAVQQFRFVWQAQTFKIGVSIGIVHLDEAHRDTTDVINCADAACYCAKEQGRNQVQVYREDIQAFTQRRVDTRWISRLNLALEEARFCLYGQAIMALQPPTTNQPMNMGTGLIPSHQEVLIRMIDEDGEIVPPMSFIPAAERYDLMPEIDLWVVKNFLRYYGQKCQQENPGRYTINLSGASINKPKFVDALETILWESSVPSESICFEITETAAIANLTSAAKSIRQIKKLGCQFALDDFGSGMSSLTYLKHLPVDYLKIDGSFVRQIVKNPVDRAMVEGFNRIAHVMNLKTIAEYVETPEILQVLRSLGVDYAQGDAVGLPHMLFIDKLN</sequence>
<dbReference type="SMART" id="SM00448">
    <property type="entry name" value="REC"/>
    <property type="match status" value="1"/>
</dbReference>
<dbReference type="Pfam" id="PF00990">
    <property type="entry name" value="GGDEF"/>
    <property type="match status" value="1"/>
</dbReference>
<evidence type="ECO:0000259" key="4">
    <source>
        <dbReference type="PROSITE" id="PS50113"/>
    </source>
</evidence>
<dbReference type="Gene3D" id="3.30.70.270">
    <property type="match status" value="1"/>
</dbReference>
<evidence type="ECO:0000259" key="5">
    <source>
        <dbReference type="PROSITE" id="PS50883"/>
    </source>
</evidence>
<dbReference type="InterPro" id="IPR035965">
    <property type="entry name" value="PAS-like_dom_sf"/>
</dbReference>
<keyword evidence="8" id="KW-1185">Reference proteome</keyword>
<dbReference type="CDD" id="cd01949">
    <property type="entry name" value="GGDEF"/>
    <property type="match status" value="1"/>
</dbReference>
<evidence type="ECO:0000313" key="8">
    <source>
        <dbReference type="Proteomes" id="UP000625316"/>
    </source>
</evidence>
<dbReference type="Gene3D" id="3.40.50.2300">
    <property type="match status" value="1"/>
</dbReference>
<dbReference type="InterPro" id="IPR029787">
    <property type="entry name" value="Nucleotide_cyclase"/>
</dbReference>
<dbReference type="CDD" id="cd00130">
    <property type="entry name" value="PAS"/>
    <property type="match status" value="1"/>
</dbReference>
<dbReference type="SMART" id="SM00052">
    <property type="entry name" value="EAL"/>
    <property type="match status" value="1"/>
</dbReference>
<protein>
    <submittedName>
        <fullName evidence="7">EAL domain-containing protein</fullName>
    </submittedName>
</protein>
<gene>
    <name evidence="7" type="ORF">IQ266_10085</name>
</gene>
<dbReference type="InterPro" id="IPR000160">
    <property type="entry name" value="GGDEF_dom"/>
</dbReference>
<accession>A0A928Z264</accession>
<evidence type="ECO:0000259" key="6">
    <source>
        <dbReference type="PROSITE" id="PS50887"/>
    </source>
</evidence>
<dbReference type="NCBIfam" id="TIGR00254">
    <property type="entry name" value="GGDEF"/>
    <property type="match status" value="1"/>
</dbReference>
<dbReference type="SUPFAM" id="SSF55073">
    <property type="entry name" value="Nucleotide cyclase"/>
    <property type="match status" value="1"/>
</dbReference>
<feature type="domain" description="PAS" evidence="3">
    <location>
        <begin position="194"/>
        <end position="267"/>
    </location>
</feature>
<dbReference type="SMART" id="SM00091">
    <property type="entry name" value="PAS"/>
    <property type="match status" value="1"/>
</dbReference>
<dbReference type="InterPro" id="IPR043128">
    <property type="entry name" value="Rev_trsase/Diguanyl_cyclase"/>
</dbReference>
<comment type="caution">
    <text evidence="7">The sequence shown here is derived from an EMBL/GenBank/DDBJ whole genome shotgun (WGS) entry which is preliminary data.</text>
</comment>
<dbReference type="InterPro" id="IPR035919">
    <property type="entry name" value="EAL_sf"/>
</dbReference>
<reference evidence="7" key="1">
    <citation type="submission" date="2020-10" db="EMBL/GenBank/DDBJ databases">
        <authorList>
            <person name="Castelo-Branco R."/>
            <person name="Eusebio N."/>
            <person name="Adriana R."/>
            <person name="Vieira A."/>
            <person name="Brugerolle De Fraissinette N."/>
            <person name="Rezende De Castro R."/>
            <person name="Schneider M.P."/>
            <person name="Vasconcelos V."/>
            <person name="Leao P.N."/>
        </authorList>
    </citation>
    <scope>NUCLEOTIDE SEQUENCE</scope>
    <source>
        <strain evidence="7">LEGE 11480</strain>
    </source>
</reference>
<dbReference type="PROSITE" id="PS50110">
    <property type="entry name" value="RESPONSE_REGULATORY"/>
    <property type="match status" value="1"/>
</dbReference>
<feature type="domain" description="Response regulatory" evidence="2">
    <location>
        <begin position="45"/>
        <end position="161"/>
    </location>
</feature>